<feature type="domain" description="Alanine racemase N-terminal" evidence="5">
    <location>
        <begin position="32"/>
        <end position="236"/>
    </location>
</feature>
<keyword evidence="7" id="KW-1185">Reference proteome</keyword>
<comment type="similarity">
    <text evidence="2 3">Belongs to the pyridoxal phosphate-binding protein YggS/PROSC family.</text>
</comment>
<dbReference type="Proteomes" id="UP001233836">
    <property type="component" value="Unassembled WGS sequence"/>
</dbReference>
<evidence type="ECO:0000313" key="7">
    <source>
        <dbReference type="Proteomes" id="UP001233836"/>
    </source>
</evidence>
<dbReference type="SUPFAM" id="SSF51419">
    <property type="entry name" value="PLP-binding barrel"/>
    <property type="match status" value="1"/>
</dbReference>
<dbReference type="PANTHER" id="PTHR10146">
    <property type="entry name" value="PROLINE SYNTHETASE CO-TRANSCRIBED BACTERIAL HOMOLOG PROTEIN"/>
    <property type="match status" value="1"/>
</dbReference>
<evidence type="ECO:0000256" key="3">
    <source>
        <dbReference type="RuleBase" id="RU004514"/>
    </source>
</evidence>
<dbReference type="InterPro" id="IPR011078">
    <property type="entry name" value="PyrdxlP_homeostasis"/>
</dbReference>
<evidence type="ECO:0000256" key="4">
    <source>
        <dbReference type="SAM" id="Coils"/>
    </source>
</evidence>
<dbReference type="HAMAP" id="MF_02087">
    <property type="entry name" value="PLP_homeostasis"/>
    <property type="match status" value="1"/>
</dbReference>
<dbReference type="InterPro" id="IPR029066">
    <property type="entry name" value="PLP-binding_barrel"/>
</dbReference>
<keyword evidence="4" id="KW-0175">Coiled coil</keyword>
<dbReference type="EMBL" id="JAUSTI010000001">
    <property type="protein sequence ID" value="MDQ0168650.1"/>
    <property type="molecule type" value="Genomic_DNA"/>
</dbReference>
<dbReference type="Pfam" id="PF01168">
    <property type="entry name" value="Ala_racemase_N"/>
    <property type="match status" value="1"/>
</dbReference>
<protein>
    <recommendedName>
        <fullName evidence="2">Pyridoxal phosphate homeostasis protein</fullName>
        <shortName evidence="2">PLP homeostasis protein</shortName>
    </recommendedName>
</protein>
<dbReference type="PANTHER" id="PTHR10146:SF14">
    <property type="entry name" value="PYRIDOXAL PHOSPHATE HOMEOSTASIS PROTEIN"/>
    <property type="match status" value="1"/>
</dbReference>
<feature type="modified residue" description="N6-(pyridoxal phosphate)lysine" evidence="2">
    <location>
        <position position="45"/>
    </location>
</feature>
<evidence type="ECO:0000256" key="1">
    <source>
        <dbReference type="ARBA" id="ARBA00022898"/>
    </source>
</evidence>
<dbReference type="Gene3D" id="3.20.20.10">
    <property type="entry name" value="Alanine racemase"/>
    <property type="match status" value="1"/>
</dbReference>
<organism evidence="6 7">
    <name type="scientific">Paenibacillus tundrae</name>
    <dbReference type="NCBI Taxonomy" id="528187"/>
    <lineage>
        <taxon>Bacteria</taxon>
        <taxon>Bacillati</taxon>
        <taxon>Bacillota</taxon>
        <taxon>Bacilli</taxon>
        <taxon>Bacillales</taxon>
        <taxon>Paenibacillaceae</taxon>
        <taxon>Paenibacillus</taxon>
    </lineage>
</organism>
<dbReference type="InterPro" id="IPR001608">
    <property type="entry name" value="Ala_racemase_N"/>
</dbReference>
<evidence type="ECO:0000256" key="2">
    <source>
        <dbReference type="HAMAP-Rule" id="MF_02087"/>
    </source>
</evidence>
<accession>A0ABT9W6A2</accession>
<sequence length="243" mass="27374">MDWAGREVTSVSLEDRIQQVNQKIEDACQRSNRAREEVNVIAVTKYVSLETTGAVLQHGLEHIGENRWQDAQAKWEAFGQQGTWHFIGHLQTNKVKDVIGKFRYIHSLDRLSLAKELDKKAAALGIQVETFLQVNISGEESKYGLQPEQAKPFLREISSFSNLKVVGLMTMAPHEENPELTRPVFRGLRELRDDLNGQALTSEPITQLSMGMSNDFEVAIEEGATWVRLGSILVGKEEGSRWA</sequence>
<gene>
    <name evidence="6" type="ORF">J2T19_000087</name>
</gene>
<dbReference type="NCBIfam" id="TIGR00044">
    <property type="entry name" value="YggS family pyridoxal phosphate-dependent enzyme"/>
    <property type="match status" value="1"/>
</dbReference>
<proteinExistence type="inferred from homology"/>
<keyword evidence="1 2" id="KW-0663">Pyridoxal phosphate</keyword>
<feature type="coiled-coil region" evidence="4">
    <location>
        <begin position="10"/>
        <end position="37"/>
    </location>
</feature>
<dbReference type="PROSITE" id="PS01211">
    <property type="entry name" value="UPF0001"/>
    <property type="match status" value="1"/>
</dbReference>
<evidence type="ECO:0000259" key="5">
    <source>
        <dbReference type="Pfam" id="PF01168"/>
    </source>
</evidence>
<comment type="function">
    <text evidence="2">Pyridoxal 5'-phosphate (PLP)-binding protein, which is involved in PLP homeostasis.</text>
</comment>
<comment type="caution">
    <text evidence="6">The sequence shown here is derived from an EMBL/GenBank/DDBJ whole genome shotgun (WGS) entry which is preliminary data.</text>
</comment>
<evidence type="ECO:0000313" key="6">
    <source>
        <dbReference type="EMBL" id="MDQ0168650.1"/>
    </source>
</evidence>
<dbReference type="CDD" id="cd00635">
    <property type="entry name" value="PLPDE_III_YBL036c_like"/>
    <property type="match status" value="1"/>
</dbReference>
<dbReference type="PIRSF" id="PIRSF004848">
    <property type="entry name" value="YBL036c_PLPDEIII"/>
    <property type="match status" value="1"/>
</dbReference>
<name>A0ABT9W6A2_9BACL</name>
<reference evidence="6 7" key="1">
    <citation type="submission" date="2023-07" db="EMBL/GenBank/DDBJ databases">
        <title>Sorghum-associated microbial communities from plants grown in Nebraska, USA.</title>
        <authorList>
            <person name="Schachtman D."/>
        </authorList>
    </citation>
    <scope>NUCLEOTIDE SEQUENCE [LARGE SCALE GENOMIC DNA]</scope>
    <source>
        <strain evidence="6 7">DS1314</strain>
    </source>
</reference>